<dbReference type="AlphaFoldDB" id="A0A3A9JI02"/>
<accession>A0A3A9JI02</accession>
<dbReference type="InterPro" id="IPR051010">
    <property type="entry name" value="BCAA_transport"/>
</dbReference>
<proteinExistence type="inferred from homology"/>
<comment type="similarity">
    <text evidence="1">Belongs to the leucine-binding protein family.</text>
</comment>
<reference evidence="6 9" key="1">
    <citation type="submission" date="2018-09" db="EMBL/GenBank/DDBJ databases">
        <title>Roseomonas sp. nov., isolated from feces of Tibetan antelopes in the Qinghai-Tibet plateau, China.</title>
        <authorList>
            <person name="Tian Z."/>
        </authorList>
    </citation>
    <scope>NUCLEOTIDE SEQUENCE [LARGE SCALE GENOMIC DNA]</scope>
    <source>
        <strain evidence="7 8">Z23</strain>
        <strain evidence="6 9">Z24</strain>
    </source>
</reference>
<dbReference type="InParanoid" id="A0A3A9JI02"/>
<protein>
    <submittedName>
        <fullName evidence="6">ABC transporter substrate-binding protein</fullName>
    </submittedName>
</protein>
<dbReference type="EMBL" id="RAQU01000045">
    <property type="protein sequence ID" value="RKK04373.1"/>
    <property type="molecule type" value="Genomic_DNA"/>
</dbReference>
<keyword evidence="2 4" id="KW-0732">Signal</keyword>
<dbReference type="OrthoDB" id="9791590at2"/>
<feature type="domain" description="Leucine-binding protein" evidence="5">
    <location>
        <begin position="23"/>
        <end position="376"/>
    </location>
</feature>
<evidence type="ECO:0000313" key="7">
    <source>
        <dbReference type="EMBL" id="RMI24819.1"/>
    </source>
</evidence>
<keyword evidence="3" id="KW-0029">Amino-acid transport</keyword>
<dbReference type="SUPFAM" id="SSF53822">
    <property type="entry name" value="Periplasmic binding protein-like I"/>
    <property type="match status" value="1"/>
</dbReference>
<dbReference type="InterPro" id="IPR028082">
    <property type="entry name" value="Peripla_BP_I"/>
</dbReference>
<dbReference type="GO" id="GO:0006865">
    <property type="term" value="P:amino acid transport"/>
    <property type="evidence" value="ECO:0007669"/>
    <property type="project" value="UniProtKB-KW"/>
</dbReference>
<dbReference type="Proteomes" id="UP000278036">
    <property type="component" value="Unassembled WGS sequence"/>
</dbReference>
<evidence type="ECO:0000256" key="3">
    <source>
        <dbReference type="ARBA" id="ARBA00022970"/>
    </source>
</evidence>
<feature type="chain" id="PRO_5017311744" evidence="4">
    <location>
        <begin position="21"/>
        <end position="383"/>
    </location>
</feature>
<sequence length="383" mass="40315">MRNLAAGLMLALGLTTAAHAAEPVRVGVVLSETGPGASLGIPEGRSIRLLPKEFGGQPVEWIVLDDGSDTTRAVTNMRKLITDNRVDAVIGSTVTPASIAMVEVAAEQKVPTISLAGSAAIVTPVDDKRRWVFKTAQNDALMATAVADHMAKAGVKRLALVSVSDSYGDGWLGIFKPLLEQRNIAVVADERYARTDTSVTGQALKVTSARPDAVFIISAGTPAALPAKTLRERGFRGAMYQTHGVANSDFLRVGGKDVEGTILPVGPVVVADQLPETHPSRVIARQYRDAYEAAHGAGSVSAFGSYAYDAGILLQNAIPVALKTAQPGTPEFRTALRDALEGLKGVVYVNGTANMSTTDHVGQDSNARVMAVIKDGKWQALPQ</sequence>
<evidence type="ECO:0000256" key="1">
    <source>
        <dbReference type="ARBA" id="ARBA00010062"/>
    </source>
</evidence>
<evidence type="ECO:0000256" key="2">
    <source>
        <dbReference type="ARBA" id="ARBA00022729"/>
    </source>
</evidence>
<evidence type="ECO:0000256" key="4">
    <source>
        <dbReference type="SAM" id="SignalP"/>
    </source>
</evidence>
<dbReference type="PANTHER" id="PTHR30483:SF38">
    <property type="entry name" value="BLR7848 PROTEIN"/>
    <property type="match status" value="1"/>
</dbReference>
<evidence type="ECO:0000313" key="6">
    <source>
        <dbReference type="EMBL" id="RKK04373.1"/>
    </source>
</evidence>
<dbReference type="RefSeq" id="WP_120638108.1">
    <property type="nucleotide sequence ID" value="NZ_RAQU01000045.1"/>
</dbReference>
<dbReference type="Proteomes" id="UP000274097">
    <property type="component" value="Unassembled WGS sequence"/>
</dbReference>
<gene>
    <name evidence="6" type="ORF">D6Z83_09635</name>
    <name evidence="7" type="ORF">EBE87_11790</name>
</gene>
<feature type="signal peptide" evidence="4">
    <location>
        <begin position="1"/>
        <end position="20"/>
    </location>
</feature>
<dbReference type="EMBL" id="RFLX01000007">
    <property type="protein sequence ID" value="RMI24819.1"/>
    <property type="molecule type" value="Genomic_DNA"/>
</dbReference>
<evidence type="ECO:0000313" key="8">
    <source>
        <dbReference type="Proteomes" id="UP000274097"/>
    </source>
</evidence>
<dbReference type="InterPro" id="IPR028081">
    <property type="entry name" value="Leu-bd"/>
</dbReference>
<dbReference type="Pfam" id="PF13458">
    <property type="entry name" value="Peripla_BP_6"/>
    <property type="match status" value="1"/>
</dbReference>
<name>A0A3A9JI02_9PROT</name>
<dbReference type="PANTHER" id="PTHR30483">
    <property type="entry name" value="LEUCINE-SPECIFIC-BINDING PROTEIN"/>
    <property type="match status" value="1"/>
</dbReference>
<organism evidence="6 9">
    <name type="scientific">Teichococcus wenyumeiae</name>
    <dbReference type="NCBI Taxonomy" id="2478470"/>
    <lineage>
        <taxon>Bacteria</taxon>
        <taxon>Pseudomonadati</taxon>
        <taxon>Pseudomonadota</taxon>
        <taxon>Alphaproteobacteria</taxon>
        <taxon>Acetobacterales</taxon>
        <taxon>Roseomonadaceae</taxon>
        <taxon>Roseomonas</taxon>
    </lineage>
</organism>
<keyword evidence="3" id="KW-0813">Transport</keyword>
<evidence type="ECO:0000259" key="5">
    <source>
        <dbReference type="Pfam" id="PF13458"/>
    </source>
</evidence>
<evidence type="ECO:0000313" key="9">
    <source>
        <dbReference type="Proteomes" id="UP000278036"/>
    </source>
</evidence>
<comment type="caution">
    <text evidence="6">The sequence shown here is derived from an EMBL/GenBank/DDBJ whole genome shotgun (WGS) entry which is preliminary data.</text>
</comment>
<keyword evidence="8" id="KW-1185">Reference proteome</keyword>
<dbReference type="CDD" id="cd06333">
    <property type="entry name" value="PBP1_ABC_RPA1789-like"/>
    <property type="match status" value="1"/>
</dbReference>
<dbReference type="Gene3D" id="3.40.50.2300">
    <property type="match status" value="2"/>
</dbReference>